<dbReference type="PANTHER" id="PTHR44154:SF1">
    <property type="entry name" value="QUINONE OXIDOREDUCTASE"/>
    <property type="match status" value="1"/>
</dbReference>
<evidence type="ECO:0000256" key="1">
    <source>
        <dbReference type="ARBA" id="ARBA00022857"/>
    </source>
</evidence>
<proteinExistence type="predicted"/>
<sequence>MRAIAVTALGGPEVLHVVDLPDPAAGPGQVLVRVRAACVQPADAAARVGRLPGGPVPPPFLPGWDFAGDVVAVGATDSRFHVGDRVVGLVPWHLTRGTPGSYAQLVAADVDWLTELPTALDYATASTLPLNGQTASQAVRMLAGDGPLLVVGASGGVGGFAVQLARQAGRRVLAVANDHDQDWVREIGADEVVTRSAGPAALGQAPAVFDAVPVGAAAANATKDGGVLVTTRPTEPVDPARGVRRQVVLIRPDQRVLRDLVTAAAVGRLRTRVAATIPFERAAEAHRIMATGGLPGKVVLTF</sequence>
<dbReference type="InterPro" id="IPR036291">
    <property type="entry name" value="NAD(P)-bd_dom_sf"/>
</dbReference>
<dbReference type="InterPro" id="IPR013154">
    <property type="entry name" value="ADH-like_N"/>
</dbReference>
<dbReference type="Proteomes" id="UP001595816">
    <property type="component" value="Unassembled WGS sequence"/>
</dbReference>
<keyword evidence="3" id="KW-0560">Oxidoreductase</keyword>
<dbReference type="GO" id="GO:0016491">
    <property type="term" value="F:oxidoreductase activity"/>
    <property type="evidence" value="ECO:0007669"/>
    <property type="project" value="UniProtKB-KW"/>
</dbReference>
<keyword evidence="1" id="KW-0521">NADP</keyword>
<dbReference type="Gene3D" id="3.90.180.10">
    <property type="entry name" value="Medium-chain alcohol dehydrogenases, catalytic domain"/>
    <property type="match status" value="1"/>
</dbReference>
<dbReference type="SUPFAM" id="SSF51735">
    <property type="entry name" value="NAD(P)-binding Rossmann-fold domains"/>
    <property type="match status" value="1"/>
</dbReference>
<dbReference type="Pfam" id="PF13602">
    <property type="entry name" value="ADH_zinc_N_2"/>
    <property type="match status" value="1"/>
</dbReference>
<dbReference type="Gene3D" id="3.40.50.720">
    <property type="entry name" value="NAD(P)-binding Rossmann-like Domain"/>
    <property type="match status" value="1"/>
</dbReference>
<accession>A0ABV8LR36</accession>
<name>A0ABV8LR36_9ACTN</name>
<gene>
    <name evidence="3" type="ORF">ACFOZ4_19460</name>
</gene>
<dbReference type="SMART" id="SM00829">
    <property type="entry name" value="PKS_ER"/>
    <property type="match status" value="1"/>
</dbReference>
<reference evidence="4" key="1">
    <citation type="journal article" date="2019" name="Int. J. Syst. Evol. Microbiol.">
        <title>The Global Catalogue of Microorganisms (GCM) 10K type strain sequencing project: providing services to taxonomists for standard genome sequencing and annotation.</title>
        <authorList>
            <consortium name="The Broad Institute Genomics Platform"/>
            <consortium name="The Broad Institute Genome Sequencing Center for Infectious Disease"/>
            <person name="Wu L."/>
            <person name="Ma J."/>
        </authorList>
    </citation>
    <scope>NUCLEOTIDE SEQUENCE [LARGE SCALE GENOMIC DNA]</scope>
    <source>
        <strain evidence="4">CGMCC 4.7289</strain>
    </source>
</reference>
<protein>
    <submittedName>
        <fullName evidence="3">NADP-dependent oxidoreductase</fullName>
        <ecNumber evidence="3">1.-.-.-</ecNumber>
    </submittedName>
</protein>
<dbReference type="InterPro" id="IPR020843">
    <property type="entry name" value="ER"/>
</dbReference>
<evidence type="ECO:0000259" key="2">
    <source>
        <dbReference type="SMART" id="SM00829"/>
    </source>
</evidence>
<dbReference type="Pfam" id="PF08240">
    <property type="entry name" value="ADH_N"/>
    <property type="match status" value="1"/>
</dbReference>
<dbReference type="SUPFAM" id="SSF50129">
    <property type="entry name" value="GroES-like"/>
    <property type="match status" value="1"/>
</dbReference>
<keyword evidence="4" id="KW-1185">Reference proteome</keyword>
<dbReference type="EC" id="1.-.-.-" evidence="3"/>
<dbReference type="InterPro" id="IPR011032">
    <property type="entry name" value="GroES-like_sf"/>
</dbReference>
<feature type="domain" description="Enoyl reductase (ER)" evidence="2">
    <location>
        <begin position="10"/>
        <end position="300"/>
    </location>
</feature>
<dbReference type="CDD" id="cd05289">
    <property type="entry name" value="MDR_like_2"/>
    <property type="match status" value="1"/>
</dbReference>
<organism evidence="3 4">
    <name type="scientific">Hamadaea flava</name>
    <dbReference type="NCBI Taxonomy" id="1742688"/>
    <lineage>
        <taxon>Bacteria</taxon>
        <taxon>Bacillati</taxon>
        <taxon>Actinomycetota</taxon>
        <taxon>Actinomycetes</taxon>
        <taxon>Micromonosporales</taxon>
        <taxon>Micromonosporaceae</taxon>
        <taxon>Hamadaea</taxon>
    </lineage>
</organism>
<comment type="caution">
    <text evidence="3">The sequence shown here is derived from an EMBL/GenBank/DDBJ whole genome shotgun (WGS) entry which is preliminary data.</text>
</comment>
<dbReference type="RefSeq" id="WP_253752578.1">
    <property type="nucleotide sequence ID" value="NZ_JAMZDZ010000001.1"/>
</dbReference>
<dbReference type="InterPro" id="IPR051603">
    <property type="entry name" value="Zinc-ADH_QOR/CCCR"/>
</dbReference>
<dbReference type="PANTHER" id="PTHR44154">
    <property type="entry name" value="QUINONE OXIDOREDUCTASE"/>
    <property type="match status" value="1"/>
</dbReference>
<evidence type="ECO:0000313" key="4">
    <source>
        <dbReference type="Proteomes" id="UP001595816"/>
    </source>
</evidence>
<evidence type="ECO:0000313" key="3">
    <source>
        <dbReference type="EMBL" id="MFC4132792.1"/>
    </source>
</evidence>
<dbReference type="EMBL" id="JBHSAY010000009">
    <property type="protein sequence ID" value="MFC4132792.1"/>
    <property type="molecule type" value="Genomic_DNA"/>
</dbReference>